<evidence type="ECO:0000259" key="2">
    <source>
        <dbReference type="PROSITE" id="PS51278"/>
    </source>
</evidence>
<evidence type="ECO:0000256" key="1">
    <source>
        <dbReference type="SAM" id="MobiDB-lite"/>
    </source>
</evidence>
<dbReference type="PROSITE" id="PS51278">
    <property type="entry name" value="GATASE_TYPE_2"/>
    <property type="match status" value="1"/>
</dbReference>
<dbReference type="RefSeq" id="WP_190022695.1">
    <property type="nucleotide sequence ID" value="NZ_BMUT01000007.1"/>
</dbReference>
<dbReference type="InterPro" id="IPR029055">
    <property type="entry name" value="Ntn_hydrolases_N"/>
</dbReference>
<feature type="domain" description="Glutamine amidotransferase type-2" evidence="2">
    <location>
        <begin position="1"/>
        <end position="55"/>
    </location>
</feature>
<dbReference type="SUPFAM" id="SSF56235">
    <property type="entry name" value="N-terminal nucleophile aminohydrolases (Ntn hydrolases)"/>
    <property type="match status" value="1"/>
</dbReference>
<comment type="caution">
    <text evidence="3">The sequence shown here is derived from an EMBL/GenBank/DDBJ whole genome shotgun (WGS) entry which is preliminary data.</text>
</comment>
<keyword evidence="4" id="KW-1185">Reference proteome</keyword>
<reference evidence="4" key="1">
    <citation type="journal article" date="2019" name="Int. J. Syst. Evol. Microbiol.">
        <title>The Global Catalogue of Microorganisms (GCM) 10K type strain sequencing project: providing services to taxonomists for standard genome sequencing and annotation.</title>
        <authorList>
            <consortium name="The Broad Institute Genomics Platform"/>
            <consortium name="The Broad Institute Genome Sequencing Center for Infectious Disease"/>
            <person name="Wu L."/>
            <person name="Ma J."/>
        </authorList>
    </citation>
    <scope>NUCLEOTIDE SEQUENCE [LARGE SCALE GENOMIC DNA]</scope>
    <source>
        <strain evidence="4">JCM 4586</strain>
    </source>
</reference>
<dbReference type="SUPFAM" id="SSF52402">
    <property type="entry name" value="Adenine nucleotide alpha hydrolases-like"/>
    <property type="match status" value="1"/>
</dbReference>
<accession>A0ABQ2YMR9</accession>
<evidence type="ECO:0000313" key="3">
    <source>
        <dbReference type="EMBL" id="GGX87152.1"/>
    </source>
</evidence>
<proteinExistence type="predicted"/>
<organism evidence="3 4">
    <name type="scientific">Streptomyces hiroshimensis</name>
    <dbReference type="NCBI Taxonomy" id="66424"/>
    <lineage>
        <taxon>Bacteria</taxon>
        <taxon>Bacillati</taxon>
        <taxon>Actinomycetota</taxon>
        <taxon>Actinomycetes</taxon>
        <taxon>Kitasatosporales</taxon>
        <taxon>Streptomycetaceae</taxon>
        <taxon>Streptomyces</taxon>
    </lineage>
</organism>
<sequence>MTVARDALGVRPFHLARTTDGLLLGASQLAGPAELESVERIDVLPPGHVAVLEDGKVVDIRRHSSLLAPDGLPDGSPDGPGADAASLPTTADPYARLRTALADAVRARVPAGEYVLLLSGGMDSPPC</sequence>
<dbReference type="Proteomes" id="UP000659223">
    <property type="component" value="Unassembled WGS sequence"/>
</dbReference>
<gene>
    <name evidence="3" type="ORF">GCM10010324_35810</name>
</gene>
<protein>
    <recommendedName>
        <fullName evidence="2">Glutamine amidotransferase type-2 domain-containing protein</fullName>
    </recommendedName>
</protein>
<feature type="region of interest" description="Disordered" evidence="1">
    <location>
        <begin position="66"/>
        <end position="90"/>
    </location>
</feature>
<dbReference type="EMBL" id="BMUT01000007">
    <property type="protein sequence ID" value="GGX87152.1"/>
    <property type="molecule type" value="Genomic_DNA"/>
</dbReference>
<dbReference type="InterPro" id="IPR017932">
    <property type="entry name" value="GATase_2_dom"/>
</dbReference>
<evidence type="ECO:0000313" key="4">
    <source>
        <dbReference type="Proteomes" id="UP000659223"/>
    </source>
</evidence>
<feature type="compositionally biased region" description="Low complexity" evidence="1">
    <location>
        <begin position="66"/>
        <end position="86"/>
    </location>
</feature>
<name>A0ABQ2YMR9_9ACTN</name>